<dbReference type="AlphaFoldDB" id="A0A6J7HLJ0"/>
<feature type="transmembrane region" description="Helical" evidence="1">
    <location>
        <begin position="23"/>
        <end position="44"/>
    </location>
</feature>
<proteinExistence type="predicted"/>
<gene>
    <name evidence="3" type="ORF">UFOPK3519_01898</name>
</gene>
<protein>
    <submittedName>
        <fullName evidence="3">Unannotated protein</fullName>
    </submittedName>
</protein>
<name>A0A6J7HLJ0_9ZZZZ</name>
<dbReference type="EMBL" id="CAFBMG010000234">
    <property type="protein sequence ID" value="CAB4920402.1"/>
    <property type="molecule type" value="Genomic_DNA"/>
</dbReference>
<reference evidence="3" key="1">
    <citation type="submission" date="2020-05" db="EMBL/GenBank/DDBJ databases">
        <authorList>
            <person name="Chiriac C."/>
            <person name="Salcher M."/>
            <person name="Ghai R."/>
            <person name="Kavagutti S V."/>
        </authorList>
    </citation>
    <scope>NUCLEOTIDE SEQUENCE</scope>
</reference>
<keyword evidence="1" id="KW-0812">Transmembrane</keyword>
<evidence type="ECO:0000313" key="3">
    <source>
        <dbReference type="EMBL" id="CAB4920402.1"/>
    </source>
</evidence>
<keyword evidence="1" id="KW-0472">Membrane</keyword>
<organism evidence="3">
    <name type="scientific">freshwater metagenome</name>
    <dbReference type="NCBI Taxonomy" id="449393"/>
    <lineage>
        <taxon>unclassified sequences</taxon>
        <taxon>metagenomes</taxon>
        <taxon>ecological metagenomes</taxon>
    </lineage>
</organism>
<accession>A0A6J7HLJ0</accession>
<keyword evidence="1" id="KW-1133">Transmembrane helix</keyword>
<dbReference type="Pfam" id="PF07811">
    <property type="entry name" value="TadE"/>
    <property type="match status" value="1"/>
</dbReference>
<feature type="domain" description="TadE-like" evidence="2">
    <location>
        <begin position="17"/>
        <end position="59"/>
    </location>
</feature>
<sequence length="133" mass="13815">MTAGPVTAGPVIERERGQSTVELAVIIPVVVLLILLTVQAALVLRDRVLLVHAARAAAREVIVDPQVASATKALQQQGPPISTARVTLTGGTTGGSLATVTVRMRPTRVPIVGRVVASTVLQERLVVMIEGAS</sequence>
<evidence type="ECO:0000256" key="1">
    <source>
        <dbReference type="SAM" id="Phobius"/>
    </source>
</evidence>
<evidence type="ECO:0000259" key="2">
    <source>
        <dbReference type="Pfam" id="PF07811"/>
    </source>
</evidence>
<dbReference type="InterPro" id="IPR012495">
    <property type="entry name" value="TadE-like_dom"/>
</dbReference>